<dbReference type="EMBL" id="LECT01000007">
    <property type="protein sequence ID" value="KLU06930.1"/>
    <property type="molecule type" value="Genomic_DNA"/>
</dbReference>
<evidence type="ECO:0000256" key="1">
    <source>
        <dbReference type="SAM" id="MobiDB-lite"/>
    </source>
</evidence>
<reference evidence="2" key="1">
    <citation type="submission" date="2015-05" db="EMBL/GenBank/DDBJ databases">
        <title>Permanent draft genome of Rhodopirellula islandicus K833.</title>
        <authorList>
            <person name="Kizina J."/>
            <person name="Richter M."/>
            <person name="Glockner F.O."/>
            <person name="Harder J."/>
        </authorList>
    </citation>
    <scope>NUCLEOTIDE SEQUENCE [LARGE SCALE GENOMIC DNA]</scope>
    <source>
        <strain evidence="2">K833</strain>
    </source>
</reference>
<dbReference type="PATRIC" id="fig|595434.4.peg.709"/>
<dbReference type="SUPFAM" id="SSF75005">
    <property type="entry name" value="Arabinanase/levansucrase/invertase"/>
    <property type="match status" value="1"/>
</dbReference>
<proteinExistence type="predicted"/>
<dbReference type="InterPro" id="IPR023296">
    <property type="entry name" value="Glyco_hydro_beta-prop_sf"/>
</dbReference>
<dbReference type="GO" id="GO:0016787">
    <property type="term" value="F:hydrolase activity"/>
    <property type="evidence" value="ECO:0007669"/>
    <property type="project" value="UniProtKB-KW"/>
</dbReference>
<keyword evidence="3" id="KW-1185">Reference proteome</keyword>
<dbReference type="AlphaFoldDB" id="A0A0J1BK80"/>
<comment type="caution">
    <text evidence="2">The sequence shown here is derived from an EMBL/GenBank/DDBJ whole genome shotgun (WGS) entry which is preliminary data.</text>
</comment>
<gene>
    <name evidence="2" type="ORF">RISK_000731</name>
</gene>
<evidence type="ECO:0000313" key="3">
    <source>
        <dbReference type="Proteomes" id="UP000036367"/>
    </source>
</evidence>
<dbReference type="Gene3D" id="2.60.120.560">
    <property type="entry name" value="Exo-inulinase, domain 1"/>
    <property type="match status" value="1"/>
</dbReference>
<organism evidence="2 3">
    <name type="scientific">Rhodopirellula islandica</name>
    <dbReference type="NCBI Taxonomy" id="595434"/>
    <lineage>
        <taxon>Bacteria</taxon>
        <taxon>Pseudomonadati</taxon>
        <taxon>Planctomycetota</taxon>
        <taxon>Planctomycetia</taxon>
        <taxon>Pirellulales</taxon>
        <taxon>Pirellulaceae</taxon>
        <taxon>Rhodopirellula</taxon>
    </lineage>
</organism>
<accession>A0A0J1BK80</accession>
<feature type="region of interest" description="Disordered" evidence="1">
    <location>
        <begin position="1"/>
        <end position="22"/>
    </location>
</feature>
<dbReference type="Gene3D" id="2.115.10.20">
    <property type="entry name" value="Glycosyl hydrolase domain, family 43"/>
    <property type="match status" value="1"/>
</dbReference>
<dbReference type="STRING" id="595434.RISK_000731"/>
<dbReference type="Proteomes" id="UP000036367">
    <property type="component" value="Unassembled WGS sequence"/>
</dbReference>
<name>A0A0J1BK80_RHOIS</name>
<protein>
    <submittedName>
        <fullName evidence="2">Sucrose-6-phosphate hydrolase</fullName>
    </submittedName>
</protein>
<sequence length="568" mass="64215">MCGGLQPFPSSKQNLLSDPGRSQFCDPPQAGSQVSPLHLAATSFSPSICMYSETAGTRKTLGDVDVLYHDGIYHLFHLVLPNHDFIAHAVSDNCFSWRRVENALFIGNPGGWDDSMLWTMHVSPNPHRPGSWRMFYTGLSRRDHGAKQRLGMAESDDLYCWTKAPVAWKDRRSALPYDLPGRPPQPPFKQDMKSCFPLSPDREHYESEIDEARNWVSWRDPFYYHENGRGWLLAAGRVNHGPIVRRGCVAVMEEVEPNQFQQRPPLHHPGLYDDIEVPNLFKINGDYYLVGSMREDAKIRYWHTEKIGKPWRTYSDNVLLATGNYAGRITIDDHGVLLWSFFTPGGDDRQTGNLMPPPKRISRLPNGQLEVHTFEGFDSLVDRSIQVEQLSPIKPVACQSARTSKDNSFDLDCESGFQCFVLDENLSCFRLKCHLKMMDEGKCGVGFRLDRETHDGYYLSLDLFKGVAQLRAWGSGPDGSGEETMQFQSLQAGYWEREIRGEVELQLIAYGSYIEVSVGGHVLLSLADQTFHQGAVGFNLESGNLRVSHLTVERFTPPIQSDEHLANG</sequence>
<keyword evidence="2" id="KW-0378">Hydrolase</keyword>
<dbReference type="CDD" id="cd18609">
    <property type="entry name" value="GH32-like"/>
    <property type="match status" value="1"/>
</dbReference>
<evidence type="ECO:0000313" key="2">
    <source>
        <dbReference type="EMBL" id="KLU06930.1"/>
    </source>
</evidence>